<feature type="compositionally biased region" description="Polar residues" evidence="1">
    <location>
        <begin position="557"/>
        <end position="569"/>
    </location>
</feature>
<organism evidence="2 3">
    <name type="scientific">Euplotes crassus</name>
    <dbReference type="NCBI Taxonomy" id="5936"/>
    <lineage>
        <taxon>Eukaryota</taxon>
        <taxon>Sar</taxon>
        <taxon>Alveolata</taxon>
        <taxon>Ciliophora</taxon>
        <taxon>Intramacronucleata</taxon>
        <taxon>Spirotrichea</taxon>
        <taxon>Hypotrichia</taxon>
        <taxon>Euplotida</taxon>
        <taxon>Euplotidae</taxon>
        <taxon>Moneuplotes</taxon>
    </lineage>
</organism>
<evidence type="ECO:0000256" key="1">
    <source>
        <dbReference type="SAM" id="MobiDB-lite"/>
    </source>
</evidence>
<reference evidence="2" key="1">
    <citation type="submission" date="2023-07" db="EMBL/GenBank/DDBJ databases">
        <authorList>
            <consortium name="AG Swart"/>
            <person name="Singh M."/>
            <person name="Singh A."/>
            <person name="Seah K."/>
            <person name="Emmerich C."/>
        </authorList>
    </citation>
    <scope>NUCLEOTIDE SEQUENCE</scope>
    <source>
        <strain evidence="2">DP1</strain>
    </source>
</reference>
<accession>A0AAD1U074</accession>
<dbReference type="Proteomes" id="UP001295684">
    <property type="component" value="Unassembled WGS sequence"/>
</dbReference>
<proteinExistence type="predicted"/>
<name>A0AAD1U074_EUPCR</name>
<gene>
    <name evidence="2" type="ORF">ECRASSUSDP1_LOCUS1051</name>
</gene>
<evidence type="ECO:0000313" key="3">
    <source>
        <dbReference type="Proteomes" id="UP001295684"/>
    </source>
</evidence>
<feature type="compositionally biased region" description="Basic and acidic residues" evidence="1">
    <location>
        <begin position="574"/>
        <end position="589"/>
    </location>
</feature>
<dbReference type="EMBL" id="CAMPGE010000990">
    <property type="protein sequence ID" value="CAI2359757.1"/>
    <property type="molecule type" value="Genomic_DNA"/>
</dbReference>
<dbReference type="AlphaFoldDB" id="A0AAD1U074"/>
<sequence>MATSCRELEDDIIIAHNEIRENPEILIHELEDLIDEKKTYYTPSTHMASLIGASDLKDIAFEVIQRIRQLSSTSPLVHTRELELAARDHSHSHQPEHDLIMRVENYTNWDGELNEIVHYSKATARGIDVLMNMAISDYIGDTKNIETMFGYQYKYFGVRVTNHDLYDFCVVIIYAQEVYSTVKSALQASSKIDEELREERELLARNIAKNDSYNYDVYYARENPNVQVHDYMNKAYKSKRKVRLNEDADGERTFTVLRRDSLERNTEYAPHNDQDYQYIDKRNSRLSKVSDVQRNKPNRITLGPGERIYHQTTTDYDRELYSKNGELGGRFTTNEWDRDPYPQRYTLSNQRDYDAELYYADLNDVTRREESIVSNYPTVSPELTYGNSGRKGRGTAFEGEEITSENVRTIRSTAHTPRQRVNRDVYAPVIKGMEDEGYYSSQTSRTHSNIVPDDGIEVTYEEEPMDYNDLDFRVSDRYPAGYDTQSIEEDVAAIDRASNTRRQARFIEDEPRVTPNYKMTERETFRTSKGNRIDAAPISNEEFVQMKGKRNDDFNSPGMSSSKRTTAFTTRRKIAQDDRYQREISRFEDPNLSDSF</sequence>
<protein>
    <submittedName>
        <fullName evidence="2">Uncharacterized protein</fullName>
    </submittedName>
</protein>
<comment type="caution">
    <text evidence="2">The sequence shown here is derived from an EMBL/GenBank/DDBJ whole genome shotgun (WGS) entry which is preliminary data.</text>
</comment>
<evidence type="ECO:0000313" key="2">
    <source>
        <dbReference type="EMBL" id="CAI2359757.1"/>
    </source>
</evidence>
<feature type="region of interest" description="Disordered" evidence="1">
    <location>
        <begin position="549"/>
        <end position="596"/>
    </location>
</feature>
<keyword evidence="3" id="KW-1185">Reference proteome</keyword>